<proteinExistence type="predicted"/>
<protein>
    <submittedName>
        <fullName evidence="2">Uncharacterized protein</fullName>
    </submittedName>
</protein>
<keyword evidence="3" id="KW-1185">Reference proteome</keyword>
<name>A0AA90TY93_9EURY</name>
<feature type="transmembrane region" description="Helical" evidence="1">
    <location>
        <begin position="20"/>
        <end position="43"/>
    </location>
</feature>
<dbReference type="RefSeq" id="WP_270095836.1">
    <property type="nucleotide sequence ID" value="NZ_JAQFFK010000002.1"/>
</dbReference>
<keyword evidence="1" id="KW-1133">Transmembrane helix</keyword>
<evidence type="ECO:0000256" key="1">
    <source>
        <dbReference type="SAM" id="Phobius"/>
    </source>
</evidence>
<evidence type="ECO:0000313" key="2">
    <source>
        <dbReference type="EMBL" id="MDR6222376.1"/>
    </source>
</evidence>
<evidence type="ECO:0000313" key="3">
    <source>
        <dbReference type="Proteomes" id="UP001185015"/>
    </source>
</evidence>
<comment type="caution">
    <text evidence="2">The sequence shown here is derived from an EMBL/GenBank/DDBJ whole genome shotgun (WGS) entry which is preliminary data.</text>
</comment>
<organism evidence="2 3">
    <name type="scientific">Methanococcoides alaskense</name>
    <dbReference type="NCBI Taxonomy" id="325778"/>
    <lineage>
        <taxon>Archaea</taxon>
        <taxon>Methanobacteriati</taxon>
        <taxon>Methanobacteriota</taxon>
        <taxon>Stenosarchaea group</taxon>
        <taxon>Methanomicrobia</taxon>
        <taxon>Methanosarcinales</taxon>
        <taxon>Methanosarcinaceae</taxon>
        <taxon>Methanococcoides</taxon>
    </lineage>
</organism>
<keyword evidence="1" id="KW-0472">Membrane</keyword>
<keyword evidence="1" id="KW-0812">Transmembrane</keyword>
<dbReference type="AlphaFoldDB" id="A0AA90TY93"/>
<gene>
    <name evidence="2" type="ORF">J2750_000821</name>
</gene>
<dbReference type="EMBL" id="JAVDQI010000002">
    <property type="protein sequence ID" value="MDR6222376.1"/>
    <property type="molecule type" value="Genomic_DNA"/>
</dbReference>
<sequence>MKLCCSQECMERITCTSVGLVALIVISVLFILIYEFVISKFLLTMFGL</sequence>
<accession>A0AA90TY93</accession>
<reference evidence="2 3" key="1">
    <citation type="submission" date="2023-07" db="EMBL/GenBank/DDBJ databases">
        <title>Genomic Encyclopedia of Type Strains, Phase IV (KMG-IV): sequencing the most valuable type-strain genomes for metagenomic binning, comparative biology and taxonomic classification.</title>
        <authorList>
            <person name="Goeker M."/>
        </authorList>
    </citation>
    <scope>NUCLEOTIDE SEQUENCE [LARGE SCALE GENOMIC DNA]</scope>
    <source>
        <strain evidence="2 3">DSM 17273</strain>
    </source>
</reference>
<dbReference type="Proteomes" id="UP001185015">
    <property type="component" value="Unassembled WGS sequence"/>
</dbReference>